<reference evidence="2 3" key="1">
    <citation type="submission" date="2017-06" db="EMBL/GenBank/DDBJ databases">
        <authorList>
            <person name="Kim H.J."/>
            <person name="Triplett B.A."/>
        </authorList>
    </citation>
    <scope>NUCLEOTIDE SEQUENCE [LARGE SCALE GENOMIC DNA]</scope>
    <source>
        <strain evidence="2 3">DSM 14713</strain>
    </source>
</reference>
<organism evidence="2 3">
    <name type="scientific">Melittangium boletus DSM 14713</name>
    <dbReference type="NCBI Taxonomy" id="1294270"/>
    <lineage>
        <taxon>Bacteria</taxon>
        <taxon>Pseudomonadati</taxon>
        <taxon>Myxococcota</taxon>
        <taxon>Myxococcia</taxon>
        <taxon>Myxococcales</taxon>
        <taxon>Cystobacterineae</taxon>
        <taxon>Archangiaceae</taxon>
        <taxon>Melittangium</taxon>
    </lineage>
</organism>
<accession>A0A250I8Y6</accession>
<feature type="region of interest" description="Disordered" evidence="1">
    <location>
        <begin position="88"/>
        <end position="109"/>
    </location>
</feature>
<dbReference type="AlphaFoldDB" id="A0A250I8Y6"/>
<evidence type="ECO:0000313" key="3">
    <source>
        <dbReference type="Proteomes" id="UP000217289"/>
    </source>
</evidence>
<protein>
    <submittedName>
        <fullName evidence="2">Uncharacterized protein</fullName>
    </submittedName>
</protein>
<dbReference type="Proteomes" id="UP000217289">
    <property type="component" value="Chromosome"/>
</dbReference>
<keyword evidence="3" id="KW-1185">Reference proteome</keyword>
<evidence type="ECO:0000313" key="2">
    <source>
        <dbReference type="EMBL" id="ATB27673.1"/>
    </source>
</evidence>
<evidence type="ECO:0000256" key="1">
    <source>
        <dbReference type="SAM" id="MobiDB-lite"/>
    </source>
</evidence>
<proteinExistence type="predicted"/>
<name>A0A250I8Y6_9BACT</name>
<dbReference type="KEGG" id="mbd:MEBOL_001117"/>
<sequence length="253" mass="26498">MFGSLPPSDQVSRVAHFTVCSHAAPHYPGGPPGDVAVDLLAGRLAFPVCASGRLPRLPFRGLLGLHSRCGLQARSTSFRGLLSLGFESVSRPTSPPDSYRGGRLPPRAGLPPAGQVHLHGARTLGAHAAPQGQPAHGRERPEFPSLAGLMRSPWEADGSVCPGEVELEGQVEERGWAYRRRQPEGTVLYEAVGDNLATLLADVFACVRCGGRLKGLGVREGAPGGRAILEHRGLPTACARLAPARGPPQAAGC</sequence>
<gene>
    <name evidence="2" type="ORF">MEBOL_001117</name>
</gene>
<dbReference type="EMBL" id="CP022163">
    <property type="protein sequence ID" value="ATB27673.1"/>
    <property type="molecule type" value="Genomic_DNA"/>
</dbReference>